<evidence type="ECO:0000256" key="1">
    <source>
        <dbReference type="SAM" id="Phobius"/>
    </source>
</evidence>
<name>A0A0A9G9X0_ARUDO</name>
<reference evidence="2" key="2">
    <citation type="journal article" date="2015" name="Data Brief">
        <title>Shoot transcriptome of the giant reed, Arundo donax.</title>
        <authorList>
            <person name="Barrero R.A."/>
            <person name="Guerrero F.D."/>
            <person name="Moolhuijzen P."/>
            <person name="Goolsby J.A."/>
            <person name="Tidwell J."/>
            <person name="Bellgard S.E."/>
            <person name="Bellgard M.I."/>
        </authorList>
    </citation>
    <scope>NUCLEOTIDE SEQUENCE</scope>
    <source>
        <tissue evidence="2">Shoot tissue taken approximately 20 cm above the soil surface</tissue>
    </source>
</reference>
<evidence type="ECO:0000313" key="2">
    <source>
        <dbReference type="EMBL" id="JAE21267.1"/>
    </source>
</evidence>
<accession>A0A0A9G9X0</accession>
<keyword evidence="1" id="KW-0472">Membrane</keyword>
<reference evidence="2" key="1">
    <citation type="submission" date="2014-09" db="EMBL/GenBank/DDBJ databases">
        <authorList>
            <person name="Magalhaes I.L.F."/>
            <person name="Oliveira U."/>
            <person name="Santos F.R."/>
            <person name="Vidigal T.H.D.A."/>
            <person name="Brescovit A.D."/>
            <person name="Santos A.J."/>
        </authorList>
    </citation>
    <scope>NUCLEOTIDE SEQUENCE</scope>
    <source>
        <tissue evidence="2">Shoot tissue taken approximately 20 cm above the soil surface</tissue>
    </source>
</reference>
<proteinExistence type="predicted"/>
<dbReference type="AlphaFoldDB" id="A0A0A9G9X0"/>
<protein>
    <submittedName>
        <fullName evidence="2">Uncharacterized protein</fullName>
    </submittedName>
</protein>
<feature type="transmembrane region" description="Helical" evidence="1">
    <location>
        <begin position="20"/>
        <end position="42"/>
    </location>
</feature>
<organism evidence="2">
    <name type="scientific">Arundo donax</name>
    <name type="common">Giant reed</name>
    <name type="synonym">Donax arundinaceus</name>
    <dbReference type="NCBI Taxonomy" id="35708"/>
    <lineage>
        <taxon>Eukaryota</taxon>
        <taxon>Viridiplantae</taxon>
        <taxon>Streptophyta</taxon>
        <taxon>Embryophyta</taxon>
        <taxon>Tracheophyta</taxon>
        <taxon>Spermatophyta</taxon>
        <taxon>Magnoliopsida</taxon>
        <taxon>Liliopsida</taxon>
        <taxon>Poales</taxon>
        <taxon>Poaceae</taxon>
        <taxon>PACMAD clade</taxon>
        <taxon>Arundinoideae</taxon>
        <taxon>Arundineae</taxon>
        <taxon>Arundo</taxon>
    </lineage>
</organism>
<keyword evidence="1" id="KW-0812">Transmembrane</keyword>
<keyword evidence="1" id="KW-1133">Transmembrane helix</keyword>
<sequence>MDLECSDLFEWHMQSGHGKVYADSFALFISIPLASLCVLILIS</sequence>
<dbReference type="EMBL" id="GBRH01176629">
    <property type="protein sequence ID" value="JAE21267.1"/>
    <property type="molecule type" value="Transcribed_RNA"/>
</dbReference>